<dbReference type="CDD" id="cd00110">
    <property type="entry name" value="LamG"/>
    <property type="match status" value="5"/>
</dbReference>
<protein>
    <recommendedName>
        <fullName evidence="12">Neurexin-1</fullName>
    </recommendedName>
</protein>
<dbReference type="CDD" id="cd00054">
    <property type="entry name" value="EGF_CA"/>
    <property type="match status" value="1"/>
</dbReference>
<keyword evidence="1 5" id="KW-0853">WD repeat</keyword>
<evidence type="ECO:0000259" key="8">
    <source>
        <dbReference type="PROSITE" id="PS50025"/>
    </source>
</evidence>
<dbReference type="Gene3D" id="2.130.10.10">
    <property type="entry name" value="YVTN repeat-like/Quinoprotein amine dehydrogenase"/>
    <property type="match status" value="2"/>
</dbReference>
<evidence type="ECO:0000256" key="1">
    <source>
        <dbReference type="ARBA" id="ARBA00022574"/>
    </source>
</evidence>
<dbReference type="InterPro" id="IPR050372">
    <property type="entry name" value="Neurexin-related_CASP"/>
</dbReference>
<evidence type="ECO:0008006" key="12">
    <source>
        <dbReference type="Google" id="ProtNLM"/>
    </source>
</evidence>
<dbReference type="InterPro" id="IPR013320">
    <property type="entry name" value="ConA-like_dom_sf"/>
</dbReference>
<feature type="domain" description="EGF-like" evidence="9">
    <location>
        <begin position="850"/>
        <end position="891"/>
    </location>
</feature>
<dbReference type="Proteomes" id="UP001283361">
    <property type="component" value="Unassembled WGS sequence"/>
</dbReference>
<keyword evidence="3 4" id="KW-1015">Disulfide bond</keyword>
<dbReference type="EMBL" id="JAWDGP010004715">
    <property type="protein sequence ID" value="KAK3762403.1"/>
    <property type="molecule type" value="Genomic_DNA"/>
</dbReference>
<name>A0AAE1DAJ8_9GAST</name>
<comment type="caution">
    <text evidence="10">The sequence shown here is derived from an EMBL/GenBank/DDBJ whole genome shotgun (WGS) entry which is preliminary data.</text>
</comment>
<dbReference type="PROSITE" id="PS50025">
    <property type="entry name" value="LAM_G_DOMAIN"/>
    <property type="match status" value="5"/>
</dbReference>
<dbReference type="SUPFAM" id="SSF49899">
    <property type="entry name" value="Concanavalin A-like lectins/glucanases"/>
    <property type="match status" value="5"/>
</dbReference>
<sequence>MARSGLLTLLRPGLVFFVLAAVFIDDGNGQIEFPKEETKYPKLVNTLTFDGSSYIQFDFNMLESLFFRPTPLERIQFYFSTWVPDGLVFLHDYNGRKIYLAMRGGRLVFVDDDGKSAPREIVIGNKRFDDGRWYLFELKRRDMVINMTVSDLYQNQRPHQREYTFRTPTQFIVPGLVYPGGTENTAESTNGRFTKNFQGTIADVKFSSYYQNVKSLVTKNEVLLDTFSLGNNIGVILEQVTWEDPPIFGPKPTTTTPKPTPSPVTTITIMDPDAYAAVTERFLMRPGSSIEFKFRTITKEGLLMYAGSPMYGRNFTTLEIYDGKLYHIFNFNGMETTRTLISESEVSDGITHQVEIRYYNENVTIILDGRAKVVPLNRGVSLPDNLGRVYVGGFETYLSLPWHTWARTGYQGCLEDVRINGALLDFSQVLTLQQLVGRMQEGCMSMPKQCTTANRCVNGYCQNLWGDYMCDCRATEYTGRHCQTPAWTALFNGNRRYKMTVSPQREYHVNDISFRFKTMAKDGLIFQTRAQANGDFIRAELEDGRIKITTYLDKKTTVRYVGNNLNDMEWHTMYIQRRGGHMELWVDKKDSQKTILPGEGFKLFISEVFIGGHTAPDKLNIPSNVKPYIGYLRNFYINDFDVFRFMQGGGFGTFYQYPNIPLLVFNDITLPTYNSFITLDGLVSLDKLNMHFLFKTTEANGVLFFNEGTNRDMFAVELFDGRLHVKVDTPGNQPIDTATPKDRRYDDGEWHSVSITHKNVGGQRQLMLNVDGLRTPYAVSGIENIALQGDLYVGGLPSTFFEKDYINDFLSAKTGYRGCLSSVDFGRGPPDLSQYAKLQGVTIYDTCQAIVSRCSEPANQCLHGGICYDHPSNGTTWCDCSMTGWGGTNCNYHPLGYYFRSDGIPDQYAMMVYTYGTVRTTDSERDEIVFGVMTDETDATLVKLISSIFKDFIEFKLVDGFVRVEYDTDQSGVVKTIRNDQVLISDGKYHTIRFIRTKNNASLIIDEGIPVRIDHVDAHGNFDRLKKIFVGGVYQSGDIVKGTGFRGIIGGLNINGHRIFFDAQDNINTQIIRDAIVAPRPYKLGPKIVPPSESPWVTSPTDPPIGPIFPDGLPIIPPDIGGAGIGWTVGGGGPGGGGGIVDVVVFPDGSGGSAGGVPGGLPPVEGGPIAAAQVAAVPSLPVAGPRAGALMGTLLGLGVLATSLMWAFYRCKPGCCFGAGAGGAGGPIISAPRASASNIGAVQAASAANSNAAAAGAGAGAGAGADMDSPDTALLAGTRSMTAANGGSASYFGQSTLTAGQSSSGVHQRQDSYDSATLRAMGTFSNRGTALGTPGASRHQFSSTSGYSESNMMVTTPGSMQSYQFENANPDYDIAAGVHSNYNSNTLGVGAANTGGFSSSTMSSNYNYSVKTIKTVGGQQQLLGYNAGSMSNVIVTPGAMGEEVRVDCCLMTNDGHSVVTGSSLGPPQVWNMSNGELLRIMQGETVGSTYLHLVNGDRLLVGAINSDLEVNQYSVPKGVHNYVFQIWDSATGRPLDMAERETLSALAVMNDSDKVLFGRSDKFGGGTNIVIWDLLGNQPLKEMRYDAPVGNNDYISYINMSQDDRYVIAGFTNTFDNFAEFVLLDTMSSSYSVNDPNILRLDASPECTAVLPREEAVTGLRNGDLVVWSIRTGQPSRQLLSNNGKHAHAREVKAVARSEDNRFLVSASADGTLKLWDLESERHISTMNGHNDEVWCCAISTDNEIIVSGSRDGTIRLWRLRNGQEICAFNAGVDVFYITMSRDKGTIVALGDKFGARKLIMLQVVRSKVKRQVPA</sequence>
<evidence type="ECO:0000256" key="6">
    <source>
        <dbReference type="SAM" id="MobiDB-lite"/>
    </source>
</evidence>
<dbReference type="GO" id="GO:0016020">
    <property type="term" value="C:membrane"/>
    <property type="evidence" value="ECO:0007669"/>
    <property type="project" value="UniProtKB-SubCell"/>
</dbReference>
<feature type="repeat" description="WD" evidence="5">
    <location>
        <begin position="1727"/>
        <end position="1768"/>
    </location>
</feature>
<feature type="compositionally biased region" description="Polar residues" evidence="6">
    <location>
        <begin position="1339"/>
        <end position="1348"/>
    </location>
</feature>
<keyword evidence="11" id="KW-1185">Reference proteome</keyword>
<feature type="signal peptide" evidence="7">
    <location>
        <begin position="1"/>
        <end position="29"/>
    </location>
</feature>
<evidence type="ECO:0000256" key="7">
    <source>
        <dbReference type="SAM" id="SignalP"/>
    </source>
</evidence>
<proteinExistence type="predicted"/>
<evidence type="ECO:0000256" key="4">
    <source>
        <dbReference type="PROSITE-ProRule" id="PRU00076"/>
    </source>
</evidence>
<keyword evidence="2" id="KW-0677">Repeat</keyword>
<evidence type="ECO:0000259" key="9">
    <source>
        <dbReference type="PROSITE" id="PS50026"/>
    </source>
</evidence>
<dbReference type="PROSITE" id="PS50082">
    <property type="entry name" value="WD_REPEATS_2"/>
    <property type="match status" value="2"/>
</dbReference>
<dbReference type="InterPro" id="IPR019775">
    <property type="entry name" value="WD40_repeat_CS"/>
</dbReference>
<dbReference type="InterPro" id="IPR000152">
    <property type="entry name" value="EGF-type_Asp/Asn_hydroxyl_site"/>
</dbReference>
<dbReference type="SMART" id="SM00282">
    <property type="entry name" value="LamG"/>
    <property type="match status" value="5"/>
</dbReference>
<dbReference type="InterPro" id="IPR015943">
    <property type="entry name" value="WD40/YVTN_repeat-like_dom_sf"/>
</dbReference>
<dbReference type="SMART" id="SM00320">
    <property type="entry name" value="WD40"/>
    <property type="match status" value="2"/>
</dbReference>
<dbReference type="InterPro" id="IPR000742">
    <property type="entry name" value="EGF"/>
</dbReference>
<dbReference type="PROSITE" id="PS50026">
    <property type="entry name" value="EGF_3"/>
    <property type="match status" value="2"/>
</dbReference>
<comment type="caution">
    <text evidence="4">Lacks conserved residue(s) required for the propagation of feature annotation.</text>
</comment>
<evidence type="ECO:0000313" key="11">
    <source>
        <dbReference type="Proteomes" id="UP001283361"/>
    </source>
</evidence>
<reference evidence="10" key="1">
    <citation type="journal article" date="2023" name="G3 (Bethesda)">
        <title>A reference genome for the long-term kleptoplast-retaining sea slug Elysia crispata morphotype clarki.</title>
        <authorList>
            <person name="Eastman K.E."/>
            <person name="Pendleton A.L."/>
            <person name="Shaikh M.A."/>
            <person name="Suttiyut T."/>
            <person name="Ogas R."/>
            <person name="Tomko P."/>
            <person name="Gavelis G."/>
            <person name="Widhalm J.R."/>
            <person name="Wisecaver J.H."/>
        </authorList>
    </citation>
    <scope>NUCLEOTIDE SEQUENCE</scope>
    <source>
        <strain evidence="10">ECLA1</strain>
    </source>
</reference>
<dbReference type="Pfam" id="PF00400">
    <property type="entry name" value="WD40"/>
    <property type="match status" value="2"/>
</dbReference>
<keyword evidence="7" id="KW-0732">Signal</keyword>
<accession>A0AAE1DAJ8</accession>
<dbReference type="PROSITE" id="PS00678">
    <property type="entry name" value="WD_REPEATS_1"/>
    <property type="match status" value="1"/>
</dbReference>
<keyword evidence="4" id="KW-0245">EGF-like domain</keyword>
<dbReference type="SMART" id="SM00181">
    <property type="entry name" value="EGF"/>
    <property type="match status" value="2"/>
</dbReference>
<dbReference type="InterPro" id="IPR001680">
    <property type="entry name" value="WD40_rpt"/>
</dbReference>
<feature type="region of interest" description="Disordered" evidence="6">
    <location>
        <begin position="1325"/>
        <end position="1348"/>
    </location>
</feature>
<feature type="repeat" description="WD" evidence="5">
    <location>
        <begin position="1685"/>
        <end position="1726"/>
    </location>
</feature>
<dbReference type="PROSITE" id="PS00010">
    <property type="entry name" value="ASX_HYDROXYL"/>
    <property type="match status" value="1"/>
</dbReference>
<feature type="domain" description="Laminin G" evidence="8">
    <location>
        <begin position="265"/>
        <end position="443"/>
    </location>
</feature>
<feature type="domain" description="Laminin G" evidence="8">
    <location>
        <begin position="900"/>
        <end position="1075"/>
    </location>
</feature>
<evidence type="ECO:0000313" key="10">
    <source>
        <dbReference type="EMBL" id="KAK3762403.1"/>
    </source>
</evidence>
<feature type="domain" description="EGF-like" evidence="9">
    <location>
        <begin position="446"/>
        <end position="483"/>
    </location>
</feature>
<feature type="domain" description="Laminin G" evidence="8">
    <location>
        <begin position="488"/>
        <end position="672"/>
    </location>
</feature>
<dbReference type="PANTHER" id="PTHR15036:SF49">
    <property type="entry name" value="AXOTACTIN"/>
    <property type="match status" value="1"/>
</dbReference>
<evidence type="ECO:0000256" key="3">
    <source>
        <dbReference type="ARBA" id="ARBA00023157"/>
    </source>
</evidence>
<feature type="disulfide bond" evidence="4">
    <location>
        <begin position="861"/>
        <end position="878"/>
    </location>
</feature>
<dbReference type="InterPro" id="IPR001791">
    <property type="entry name" value="Laminin_G"/>
</dbReference>
<evidence type="ECO:0000256" key="5">
    <source>
        <dbReference type="PROSITE-ProRule" id="PRU00221"/>
    </source>
</evidence>
<gene>
    <name evidence="10" type="ORF">RRG08_031984</name>
</gene>
<dbReference type="InterPro" id="IPR011047">
    <property type="entry name" value="Quinoprotein_ADH-like_sf"/>
</dbReference>
<dbReference type="Gene3D" id="2.10.25.10">
    <property type="entry name" value="Laminin"/>
    <property type="match status" value="1"/>
</dbReference>
<dbReference type="Pfam" id="PF02210">
    <property type="entry name" value="Laminin_G_2"/>
    <property type="match status" value="5"/>
</dbReference>
<dbReference type="Gene3D" id="2.60.120.200">
    <property type="match status" value="5"/>
</dbReference>
<feature type="chain" id="PRO_5042200545" description="Neurexin-1" evidence="7">
    <location>
        <begin position="30"/>
        <end position="1815"/>
    </location>
</feature>
<dbReference type="PANTHER" id="PTHR15036">
    <property type="entry name" value="PIKACHURIN-LIKE PROTEIN"/>
    <property type="match status" value="1"/>
</dbReference>
<feature type="domain" description="Laminin G" evidence="8">
    <location>
        <begin position="44"/>
        <end position="235"/>
    </location>
</feature>
<dbReference type="SUPFAM" id="SSF50998">
    <property type="entry name" value="Quinoprotein alcohol dehydrogenase-like"/>
    <property type="match status" value="1"/>
</dbReference>
<organism evidence="10 11">
    <name type="scientific">Elysia crispata</name>
    <name type="common">lettuce slug</name>
    <dbReference type="NCBI Taxonomy" id="231223"/>
    <lineage>
        <taxon>Eukaryota</taxon>
        <taxon>Metazoa</taxon>
        <taxon>Spiralia</taxon>
        <taxon>Lophotrochozoa</taxon>
        <taxon>Mollusca</taxon>
        <taxon>Gastropoda</taxon>
        <taxon>Heterobranchia</taxon>
        <taxon>Euthyneura</taxon>
        <taxon>Panpulmonata</taxon>
        <taxon>Sacoglossa</taxon>
        <taxon>Placobranchoidea</taxon>
        <taxon>Plakobranchidae</taxon>
        <taxon>Elysia</taxon>
    </lineage>
</organism>
<dbReference type="PROSITE" id="PS50294">
    <property type="entry name" value="WD_REPEATS_REGION"/>
    <property type="match status" value="2"/>
</dbReference>
<feature type="domain" description="Laminin G" evidence="8">
    <location>
        <begin position="666"/>
        <end position="847"/>
    </location>
</feature>
<evidence type="ECO:0000256" key="2">
    <source>
        <dbReference type="ARBA" id="ARBA00022737"/>
    </source>
</evidence>